<keyword evidence="7 14" id="KW-0175">Coiled coil</keyword>
<evidence type="ECO:0000256" key="12">
    <source>
        <dbReference type="ARBA" id="ARBA00023273"/>
    </source>
</evidence>
<keyword evidence="10" id="KW-0539">Nucleus</keyword>
<keyword evidence="5" id="KW-0963">Cytoplasm</keyword>
<protein>
    <recommendedName>
        <fullName evidence="4">Meiosis-specific nuclear structural protein 1</fullName>
    </recommendedName>
</protein>
<dbReference type="PANTHER" id="PTHR19265:SF0">
    <property type="entry name" value="MEIOSIS-SPECIFIC NUCLEAR STRUCTURAL PROTEIN 1"/>
    <property type="match status" value="1"/>
</dbReference>
<evidence type="ECO:0000256" key="5">
    <source>
        <dbReference type="ARBA" id="ARBA00022490"/>
    </source>
</evidence>
<evidence type="ECO:0000256" key="4">
    <source>
        <dbReference type="ARBA" id="ARBA00014813"/>
    </source>
</evidence>
<comment type="similarity">
    <text evidence="3">Belongs to the MNS1 family.</text>
</comment>
<proteinExistence type="inferred from homology"/>
<keyword evidence="9" id="KW-0206">Cytoskeleton</keyword>
<accession>A0A8W8NY34</accession>
<evidence type="ECO:0000256" key="6">
    <source>
        <dbReference type="ARBA" id="ARBA00022846"/>
    </source>
</evidence>
<feature type="compositionally biased region" description="Basic and acidic residues" evidence="15">
    <location>
        <begin position="262"/>
        <end position="276"/>
    </location>
</feature>
<evidence type="ECO:0000256" key="2">
    <source>
        <dbReference type="ARBA" id="ARBA00004611"/>
    </source>
</evidence>
<dbReference type="GO" id="GO:0051321">
    <property type="term" value="P:meiotic cell cycle"/>
    <property type="evidence" value="ECO:0007669"/>
    <property type="project" value="UniProtKB-KW"/>
</dbReference>
<evidence type="ECO:0000256" key="3">
    <source>
        <dbReference type="ARBA" id="ARBA00009158"/>
    </source>
</evidence>
<dbReference type="GO" id="GO:0005634">
    <property type="term" value="C:nucleus"/>
    <property type="evidence" value="ECO:0007669"/>
    <property type="project" value="UniProtKB-SubCell"/>
</dbReference>
<evidence type="ECO:0000256" key="1">
    <source>
        <dbReference type="ARBA" id="ARBA00004123"/>
    </source>
</evidence>
<keyword evidence="18" id="KW-1185">Reference proteome</keyword>
<evidence type="ECO:0000256" key="9">
    <source>
        <dbReference type="ARBA" id="ARBA00023212"/>
    </source>
</evidence>
<feature type="region of interest" description="Disordered" evidence="15">
    <location>
        <begin position="256"/>
        <end position="276"/>
    </location>
</feature>
<comment type="subcellular location">
    <subcellularLocation>
        <location evidence="2">Cytoplasm</location>
        <location evidence="2">Cytoskeleton</location>
        <location evidence="2">Flagellum axoneme</location>
    </subcellularLocation>
    <subcellularLocation>
        <location evidence="1">Nucleus</location>
    </subcellularLocation>
</comment>
<dbReference type="InterPro" id="IPR026504">
    <property type="entry name" value="MNS1"/>
</dbReference>
<dbReference type="PANTHER" id="PTHR19265">
    <property type="entry name" value="MEIOSIS-SPECIFIC NUCLEAR STRUCTURAL PROTEIN 1"/>
    <property type="match status" value="1"/>
</dbReference>
<evidence type="ECO:0000256" key="13">
    <source>
        <dbReference type="ARBA" id="ARBA00046114"/>
    </source>
</evidence>
<sequence length="276" mass="34008">MEEAILKAQRDRLIREEQMLQEERLAAELEKRKLDSIRDEKMRQQIREISLELRELEAKLRSAYMNKERTAQIAEKEAIKFDVMKRDSEIAREMKIEHERAEEAARQREVEKYRAQIRYQQELERQLEEREEQKQQAYEEFLKEKLMIDEIVRKIYEEDQRERELTMAKKKATQKYISEFKEAREEWKVLEHERMEEENRKILQFSRLQEQRENTHMESKKQKEEAMARVQNALAEDIAAKDAAREEMERIRMELYLEEQEEKERQKERTSHKEDQ</sequence>
<keyword evidence="6" id="KW-0282">Flagellum</keyword>
<evidence type="ECO:0000256" key="14">
    <source>
        <dbReference type="SAM" id="Coils"/>
    </source>
</evidence>
<evidence type="ECO:0000256" key="8">
    <source>
        <dbReference type="ARBA" id="ARBA00023069"/>
    </source>
</evidence>
<feature type="coiled-coil region" evidence="14">
    <location>
        <begin position="91"/>
        <end position="144"/>
    </location>
</feature>
<dbReference type="Pfam" id="PF13868">
    <property type="entry name" value="TPH"/>
    <property type="match status" value="1"/>
</dbReference>
<evidence type="ECO:0000313" key="18">
    <source>
        <dbReference type="Proteomes" id="UP000005408"/>
    </source>
</evidence>
<comment type="function">
    <text evidence="13">Microtubule inner protein (MIP) part of the dynein-decorated doublet microtubules (DMTs) in cilia axoneme, which is required for motile cilia beating. May play a role in the control of meiotic division and germ cell differentiation through regulation of pairing and recombination during meiosis. Required for sperm flagella assembly. May play a role in the assembly and function of the outer dynein arm-docking complex (ODA-DC). ODA-DC mediates outer dynein arms (ODA) binding onto the axonemal doublet microtubules.</text>
</comment>
<dbReference type="AlphaFoldDB" id="A0A8W8NY34"/>
<evidence type="ECO:0000256" key="11">
    <source>
        <dbReference type="ARBA" id="ARBA00023254"/>
    </source>
</evidence>
<feature type="coiled-coil region" evidence="14">
    <location>
        <begin position="3"/>
        <end position="66"/>
    </location>
</feature>
<dbReference type="Proteomes" id="UP000005408">
    <property type="component" value="Unassembled WGS sequence"/>
</dbReference>
<dbReference type="EnsemblMetazoa" id="G7405.1">
    <property type="protein sequence ID" value="G7405.1:cds"/>
    <property type="gene ID" value="G7405"/>
</dbReference>
<keyword evidence="8" id="KW-0969">Cilium</keyword>
<keyword evidence="12" id="KW-0966">Cell projection</keyword>
<evidence type="ECO:0000259" key="16">
    <source>
        <dbReference type="Pfam" id="PF13868"/>
    </source>
</evidence>
<dbReference type="GO" id="GO:0031514">
    <property type="term" value="C:motile cilium"/>
    <property type="evidence" value="ECO:0007669"/>
    <property type="project" value="TreeGrafter"/>
</dbReference>
<evidence type="ECO:0000256" key="10">
    <source>
        <dbReference type="ARBA" id="ARBA00023242"/>
    </source>
</evidence>
<name>A0A8W8NY34_MAGGI</name>
<dbReference type="InterPro" id="IPR043597">
    <property type="entry name" value="TPH_dom"/>
</dbReference>
<organism evidence="17 18">
    <name type="scientific">Magallana gigas</name>
    <name type="common">Pacific oyster</name>
    <name type="synonym">Crassostrea gigas</name>
    <dbReference type="NCBI Taxonomy" id="29159"/>
    <lineage>
        <taxon>Eukaryota</taxon>
        <taxon>Metazoa</taxon>
        <taxon>Spiralia</taxon>
        <taxon>Lophotrochozoa</taxon>
        <taxon>Mollusca</taxon>
        <taxon>Bivalvia</taxon>
        <taxon>Autobranchia</taxon>
        <taxon>Pteriomorphia</taxon>
        <taxon>Ostreida</taxon>
        <taxon>Ostreoidea</taxon>
        <taxon>Ostreidae</taxon>
        <taxon>Magallana</taxon>
    </lineage>
</organism>
<keyword evidence="11" id="KW-0469">Meiosis</keyword>
<reference evidence="17" key="1">
    <citation type="submission" date="2022-08" db="UniProtKB">
        <authorList>
            <consortium name="EnsemblMetazoa"/>
        </authorList>
    </citation>
    <scope>IDENTIFICATION</scope>
    <source>
        <strain evidence="17">05x7-T-G4-1.051#20</strain>
    </source>
</reference>
<dbReference type="GO" id="GO:0044782">
    <property type="term" value="P:cilium organization"/>
    <property type="evidence" value="ECO:0007669"/>
    <property type="project" value="TreeGrafter"/>
</dbReference>
<evidence type="ECO:0000256" key="7">
    <source>
        <dbReference type="ARBA" id="ARBA00023054"/>
    </source>
</evidence>
<feature type="domain" description="Trichohyalin-plectin-homology" evidence="16">
    <location>
        <begin position="46"/>
        <end position="270"/>
    </location>
</feature>
<evidence type="ECO:0000313" key="17">
    <source>
        <dbReference type="EnsemblMetazoa" id="G7405.1:cds"/>
    </source>
</evidence>
<evidence type="ECO:0000256" key="15">
    <source>
        <dbReference type="SAM" id="MobiDB-lite"/>
    </source>
</evidence>